<evidence type="ECO:0000313" key="3">
    <source>
        <dbReference type="Proteomes" id="UP000480222"/>
    </source>
</evidence>
<organism evidence="2 3">
    <name type="scientific">Corynebacterium diphtheriae</name>
    <dbReference type="NCBI Taxonomy" id="1717"/>
    <lineage>
        <taxon>Bacteria</taxon>
        <taxon>Bacillati</taxon>
        <taxon>Actinomycetota</taxon>
        <taxon>Actinomycetes</taxon>
        <taxon>Mycobacteriales</taxon>
        <taxon>Corynebacteriaceae</taxon>
        <taxon>Corynebacterium</taxon>
    </lineage>
</organism>
<accession>A0A811G0H5</accession>
<name>A0A811G0H5_CORDP</name>
<dbReference type="AlphaFoldDB" id="A0A811G0H5"/>
<dbReference type="InterPro" id="IPR036388">
    <property type="entry name" value="WH-like_DNA-bd_sf"/>
</dbReference>
<dbReference type="EMBL" id="CADDAV010000003">
    <property type="protein sequence ID" value="CAB0583116.1"/>
    <property type="molecule type" value="Genomic_DNA"/>
</dbReference>
<dbReference type="InterPro" id="IPR002514">
    <property type="entry name" value="Transposase_8"/>
</dbReference>
<dbReference type="RefSeq" id="WP_003850304.1">
    <property type="nucleotide sequence ID" value="NZ_CAJDXW010000027.1"/>
</dbReference>
<dbReference type="GO" id="GO:0004803">
    <property type="term" value="F:transposase activity"/>
    <property type="evidence" value="ECO:0007669"/>
    <property type="project" value="InterPro"/>
</dbReference>
<evidence type="ECO:0000313" key="2">
    <source>
        <dbReference type="EMBL" id="CAB0583116.1"/>
    </source>
</evidence>
<dbReference type="Gene3D" id="1.10.10.10">
    <property type="entry name" value="Winged helix-like DNA-binding domain superfamily/Winged helix DNA-binding domain"/>
    <property type="match status" value="1"/>
</dbReference>
<dbReference type="GO" id="GO:0006313">
    <property type="term" value="P:DNA transposition"/>
    <property type="evidence" value="ECO:0007669"/>
    <property type="project" value="InterPro"/>
</dbReference>
<dbReference type="SUPFAM" id="SSF46689">
    <property type="entry name" value="Homeodomain-like"/>
    <property type="match status" value="1"/>
</dbReference>
<comment type="caution">
    <text evidence="2">The sequence shown here is derived from an EMBL/GenBank/DDBJ whole genome shotgun (WGS) entry which is preliminary data.</text>
</comment>
<reference evidence="2 3" key="1">
    <citation type="submission" date="2020-02" db="EMBL/GenBank/DDBJ databases">
        <authorList>
            <person name="Brisse S."/>
        </authorList>
    </citation>
    <scope>NUCLEOTIDE SEQUENCE [LARGE SCALE GENOMIC DNA]</scope>
    <source>
        <strain evidence="2">CIP107547</strain>
    </source>
</reference>
<proteinExistence type="predicted"/>
<gene>
    <name evidence="2" type="ORF">CIP107547_00342</name>
</gene>
<dbReference type="GO" id="GO:0003677">
    <property type="term" value="F:DNA binding"/>
    <property type="evidence" value="ECO:0007669"/>
    <property type="project" value="InterPro"/>
</dbReference>
<sequence>MVRTYSPAFREAAVRMMISHHEVYKCSRWAAAVAISEKIGASPNSIYAWFKKSTLETTESDDFDLAYCKERIERLEAEIQRLQKTIKFLRTTIIILSNGLHFG</sequence>
<dbReference type="Proteomes" id="UP000480222">
    <property type="component" value="Unassembled WGS sequence"/>
</dbReference>
<dbReference type="Pfam" id="PF01527">
    <property type="entry name" value="HTH_Tnp_1"/>
    <property type="match status" value="1"/>
</dbReference>
<dbReference type="InterPro" id="IPR009057">
    <property type="entry name" value="Homeodomain-like_sf"/>
</dbReference>
<evidence type="ECO:0000256" key="1">
    <source>
        <dbReference type="SAM" id="Coils"/>
    </source>
</evidence>
<feature type="coiled-coil region" evidence="1">
    <location>
        <begin position="65"/>
        <end position="92"/>
    </location>
</feature>
<keyword evidence="1" id="KW-0175">Coiled coil</keyword>
<protein>
    <submittedName>
        <fullName evidence="2">Transposase</fullName>
    </submittedName>
</protein>